<dbReference type="AlphaFoldDB" id="A0A967AGJ1"/>
<keyword evidence="1" id="KW-0812">Transmembrane</keyword>
<evidence type="ECO:0000256" key="1">
    <source>
        <dbReference type="SAM" id="Phobius"/>
    </source>
</evidence>
<feature type="transmembrane region" description="Helical" evidence="1">
    <location>
        <begin position="230"/>
        <end position="248"/>
    </location>
</feature>
<dbReference type="Gene3D" id="3.90.550.10">
    <property type="entry name" value="Spore Coat Polysaccharide Biosynthesis Protein SpsA, Chain A"/>
    <property type="match status" value="1"/>
</dbReference>
<dbReference type="PANTHER" id="PTHR22916">
    <property type="entry name" value="GLYCOSYLTRANSFERASE"/>
    <property type="match status" value="1"/>
</dbReference>
<feature type="domain" description="Glycosyltransferase 2-like" evidence="2">
    <location>
        <begin position="8"/>
        <end position="167"/>
    </location>
</feature>
<dbReference type="EMBL" id="JAANAS010000050">
    <property type="protein sequence ID" value="NGZ90091.1"/>
    <property type="molecule type" value="Genomic_DNA"/>
</dbReference>
<dbReference type="GO" id="GO:0016758">
    <property type="term" value="F:hexosyltransferase activity"/>
    <property type="evidence" value="ECO:0007669"/>
    <property type="project" value="UniProtKB-ARBA"/>
</dbReference>
<dbReference type="InterPro" id="IPR029044">
    <property type="entry name" value="Nucleotide-diphossugar_trans"/>
</dbReference>
<evidence type="ECO:0000313" key="4">
    <source>
        <dbReference type="Proteomes" id="UP000643701"/>
    </source>
</evidence>
<evidence type="ECO:0000313" key="3">
    <source>
        <dbReference type="EMBL" id="NGZ90091.1"/>
    </source>
</evidence>
<proteinExistence type="predicted"/>
<keyword evidence="4" id="KW-1185">Reference proteome</keyword>
<dbReference type="Proteomes" id="UP000643701">
    <property type="component" value="Unassembled WGS sequence"/>
</dbReference>
<sequence>MKNKICTLITHYNNLEGLKLSVASIEEDIPVDLIIVDDGSKHLPQDSDFDYTQGSLEIIYLKTNQGAQIAANTGLQLILSRNYSYVGRLDAGDTCLPFRFTKQLAYLEEHKETHLLGTWVNIVDENFNFQYTLKHPEDYETIQKKMYFNLMFVHPSVVFRTSVLEEVGLYPENFNVALDYAFIFNVVKKKKVENLPEILLNYVIDPNSISTQRRKRQVWNRIRVITKHFYFGYYPVVGLLRNFVLLFVSRKLSERLKRILKKKN</sequence>
<dbReference type="InterPro" id="IPR001173">
    <property type="entry name" value="Glyco_trans_2-like"/>
</dbReference>
<accession>A0A967AGJ1</accession>
<name>A0A967AGJ1_9FLAO</name>
<gene>
    <name evidence="3" type="ORF">G7034_07490</name>
</gene>
<evidence type="ECO:0000259" key="2">
    <source>
        <dbReference type="Pfam" id="PF00535"/>
    </source>
</evidence>
<comment type="caution">
    <text evidence="3">The sequence shown here is derived from an EMBL/GenBank/DDBJ whole genome shotgun (WGS) entry which is preliminary data.</text>
</comment>
<dbReference type="PANTHER" id="PTHR22916:SF3">
    <property type="entry name" value="UDP-GLCNAC:BETAGAL BETA-1,3-N-ACETYLGLUCOSAMINYLTRANSFERASE-LIKE PROTEIN 1"/>
    <property type="match status" value="1"/>
</dbReference>
<keyword evidence="1" id="KW-1133">Transmembrane helix</keyword>
<dbReference type="SUPFAM" id="SSF53448">
    <property type="entry name" value="Nucleotide-diphospho-sugar transferases"/>
    <property type="match status" value="1"/>
</dbReference>
<dbReference type="Pfam" id="PF00535">
    <property type="entry name" value="Glycos_transf_2"/>
    <property type="match status" value="1"/>
</dbReference>
<reference evidence="3" key="1">
    <citation type="submission" date="2020-03" db="EMBL/GenBank/DDBJ databases">
        <title>Psychroflexus Maritimus sp. nov., isolate from marine sediment.</title>
        <authorList>
            <person name="Zhong Y.-L."/>
        </authorList>
    </citation>
    <scope>NUCLEOTIDE SEQUENCE</scope>
    <source>
        <strain evidence="3">C1</strain>
    </source>
</reference>
<organism evidence="3 4">
    <name type="scientific">Psychroflexus maritimus</name>
    <dbReference type="NCBI Taxonomy" id="2714865"/>
    <lineage>
        <taxon>Bacteria</taxon>
        <taxon>Pseudomonadati</taxon>
        <taxon>Bacteroidota</taxon>
        <taxon>Flavobacteriia</taxon>
        <taxon>Flavobacteriales</taxon>
        <taxon>Flavobacteriaceae</taxon>
        <taxon>Psychroflexus</taxon>
    </lineage>
</organism>
<dbReference type="RefSeq" id="WP_166400336.1">
    <property type="nucleotide sequence ID" value="NZ_JAANAS010000050.1"/>
</dbReference>
<keyword evidence="1" id="KW-0472">Membrane</keyword>
<protein>
    <submittedName>
        <fullName evidence="3">Glycosyltransferase</fullName>
    </submittedName>
</protein>